<organism evidence="1 2">
    <name type="scientific">Candidatus Omnitrophus magneticus</name>
    <dbReference type="NCBI Taxonomy" id="1609969"/>
    <lineage>
        <taxon>Bacteria</taxon>
        <taxon>Pseudomonadati</taxon>
        <taxon>Candidatus Omnitrophota</taxon>
        <taxon>Candidatus Omnitrophus</taxon>
    </lineage>
</organism>
<evidence type="ECO:0000313" key="1">
    <source>
        <dbReference type="EMBL" id="KJJ85199.1"/>
    </source>
</evidence>
<sequence>MIFLIPKILGFRDNSNMSRVMLSPIYSAWRIFLNELIPRMIFPKGS</sequence>
<name>A0A0F0CT60_9BACT</name>
<evidence type="ECO:0000313" key="2">
    <source>
        <dbReference type="Proteomes" id="UP000033428"/>
    </source>
</evidence>
<reference evidence="1 2" key="1">
    <citation type="submission" date="2015-02" db="EMBL/GenBank/DDBJ databases">
        <title>Single-cell genomics of uncultivated deep-branching MTB reveals a conserved set of magnetosome genes.</title>
        <authorList>
            <person name="Kolinko S."/>
            <person name="Richter M."/>
            <person name="Glockner F.O."/>
            <person name="Brachmann A."/>
            <person name="Schuler D."/>
        </authorList>
    </citation>
    <scope>NUCLEOTIDE SEQUENCE [LARGE SCALE GENOMIC DNA]</scope>
    <source>
        <strain evidence="1">SKK-01</strain>
    </source>
</reference>
<proteinExistence type="predicted"/>
<keyword evidence="2" id="KW-1185">Reference proteome</keyword>
<comment type="caution">
    <text evidence="1">The sequence shown here is derived from an EMBL/GenBank/DDBJ whole genome shotgun (WGS) entry which is preliminary data.</text>
</comment>
<protein>
    <submittedName>
        <fullName evidence="1">Uncharacterized protein</fullName>
    </submittedName>
</protein>
<dbReference type="EMBL" id="JYNY01000203">
    <property type="protein sequence ID" value="KJJ85199.1"/>
    <property type="molecule type" value="Genomic_DNA"/>
</dbReference>
<gene>
    <name evidence="1" type="ORF">OMAG_000911</name>
</gene>
<dbReference type="Proteomes" id="UP000033428">
    <property type="component" value="Unassembled WGS sequence"/>
</dbReference>
<dbReference type="AlphaFoldDB" id="A0A0F0CT60"/>
<accession>A0A0F0CT60</accession>